<dbReference type="SUPFAM" id="SSF54593">
    <property type="entry name" value="Glyoxalase/Bleomycin resistance protein/Dihydroxybiphenyl dioxygenase"/>
    <property type="match status" value="1"/>
</dbReference>
<proteinExistence type="inferred from homology"/>
<keyword evidence="4" id="KW-0677">Repeat</keyword>
<dbReference type="CDD" id="cd08342">
    <property type="entry name" value="HPPD_N_like"/>
    <property type="match status" value="1"/>
</dbReference>
<evidence type="ECO:0000313" key="8">
    <source>
        <dbReference type="Proteomes" id="UP001160550"/>
    </source>
</evidence>
<dbReference type="InterPro" id="IPR005956">
    <property type="entry name" value="4OHPhenylPyrv_dOase"/>
</dbReference>
<dbReference type="Pfam" id="PF00903">
    <property type="entry name" value="Glyoxalase"/>
    <property type="match status" value="1"/>
</dbReference>
<dbReference type="Gene3D" id="3.10.180.10">
    <property type="entry name" value="2,3-Dihydroxybiphenyl 1,2-Dioxygenase, domain 1"/>
    <property type="match status" value="2"/>
</dbReference>
<dbReference type="EMBL" id="JARYGX010000023">
    <property type="protein sequence ID" value="MDH7454014.1"/>
    <property type="molecule type" value="Genomic_DNA"/>
</dbReference>
<dbReference type="EC" id="1.13.11.27" evidence="7"/>
<dbReference type="PIRSF" id="PIRSF009283">
    <property type="entry name" value="HPP_dOase"/>
    <property type="match status" value="1"/>
</dbReference>
<evidence type="ECO:0000259" key="6">
    <source>
        <dbReference type="PROSITE" id="PS51819"/>
    </source>
</evidence>
<protein>
    <submittedName>
        <fullName evidence="7">4-hydroxyphenylpyruvate dioxygenase</fullName>
        <ecNumber evidence="7">1.13.11.27</ecNumber>
    </submittedName>
</protein>
<evidence type="ECO:0000313" key="7">
    <source>
        <dbReference type="EMBL" id="MDH7454014.1"/>
    </source>
</evidence>
<keyword evidence="7" id="KW-0560">Oxidoreductase</keyword>
<dbReference type="NCBIfam" id="TIGR01263">
    <property type="entry name" value="4HPPD"/>
    <property type="match status" value="1"/>
</dbReference>
<reference evidence="7" key="2">
    <citation type="submission" date="2023-04" db="EMBL/GenBank/DDBJ databases">
        <authorList>
            <person name="Sun J.-Q."/>
        </authorList>
    </citation>
    <scope>NUCLEOTIDE SEQUENCE</scope>
    <source>
        <strain evidence="7">CC-YY355</strain>
    </source>
</reference>
<name>A0ABT6MU99_9GAMM</name>
<evidence type="ECO:0000256" key="4">
    <source>
        <dbReference type="ARBA" id="ARBA00022737"/>
    </source>
</evidence>
<dbReference type="RefSeq" id="WP_280943220.1">
    <property type="nucleotide sequence ID" value="NZ_JARYGX010000023.1"/>
</dbReference>
<gene>
    <name evidence="7" type="primary">hppD</name>
    <name evidence="7" type="ORF">QF205_13185</name>
</gene>
<reference evidence="7" key="1">
    <citation type="journal article" date="2007" name="Int. J. Syst. Evol. Microbiol.">
        <title>Luteimonas composti sp. nov., a moderately thermophilic bacterium isolated from food waste.</title>
        <authorList>
            <person name="Young C.C."/>
            <person name="Kampfer P."/>
            <person name="Chen W.M."/>
            <person name="Yen W.S."/>
            <person name="Arun A.B."/>
            <person name="Lai W.A."/>
            <person name="Shen F.T."/>
            <person name="Rekha P.D."/>
            <person name="Lin K.Y."/>
            <person name="Chou J.H."/>
        </authorList>
    </citation>
    <scope>NUCLEOTIDE SEQUENCE</scope>
    <source>
        <strain evidence="7">CC-YY355</strain>
    </source>
</reference>
<organism evidence="7 8">
    <name type="scientific">Luteimonas composti</name>
    <dbReference type="NCBI Taxonomy" id="398257"/>
    <lineage>
        <taxon>Bacteria</taxon>
        <taxon>Pseudomonadati</taxon>
        <taxon>Pseudomonadota</taxon>
        <taxon>Gammaproteobacteria</taxon>
        <taxon>Lysobacterales</taxon>
        <taxon>Lysobacteraceae</taxon>
        <taxon>Luteimonas</taxon>
    </lineage>
</organism>
<dbReference type="CDD" id="cd07250">
    <property type="entry name" value="HPPD_C_like"/>
    <property type="match status" value="1"/>
</dbReference>
<accession>A0ABT6MU99</accession>
<evidence type="ECO:0000256" key="3">
    <source>
        <dbReference type="ARBA" id="ARBA00022723"/>
    </source>
</evidence>
<keyword evidence="5" id="KW-0408">Iron</keyword>
<dbReference type="InterPro" id="IPR041735">
    <property type="entry name" value="4OHPhenylPyrv_dOase_C"/>
</dbReference>
<keyword evidence="7" id="KW-0223">Dioxygenase</keyword>
<evidence type="ECO:0000256" key="5">
    <source>
        <dbReference type="ARBA" id="ARBA00023004"/>
    </source>
</evidence>
<feature type="domain" description="VOC" evidence="6">
    <location>
        <begin position="178"/>
        <end position="330"/>
    </location>
</feature>
<dbReference type="InterPro" id="IPR004360">
    <property type="entry name" value="Glyas_Fos-R_dOase_dom"/>
</dbReference>
<dbReference type="Proteomes" id="UP001160550">
    <property type="component" value="Unassembled WGS sequence"/>
</dbReference>
<dbReference type="PANTHER" id="PTHR11959">
    <property type="entry name" value="4-HYDROXYPHENYLPYRUVATE DIOXYGENASE"/>
    <property type="match status" value="1"/>
</dbReference>
<evidence type="ECO:0000256" key="2">
    <source>
        <dbReference type="ARBA" id="ARBA00005877"/>
    </source>
</evidence>
<sequence length="371" mass="41984">MTAQSQTATPAQAGMQVTTFENPMGIDGFEFVEYAAPAGQAGHLHDYFRKLGFVEVARHRRRPITTYRQGDCTFLINEDPDSFAARFAAQHGPSACGFAIRFSKLAEWVRVQALKNGAEEFDPADELTKAVAAPVIKGIGGCMLYLVDRYDAHGTIHDPDYEILPGAELMPRGFGLTFIDHLTHNLYQGNMAKWSDYYERLFNFREIRYFDIKGAKTGLLSKAMTAPDGMVRIPLNESSDPKSQINEYLDTYHGEGIQHIACFTDDIYATVEKMREAGIEFLDTPDTYFDVIDQRIPDHGEDVDRLRRNRILIDADPETKQRKLLQIFTQNALGPIFFEIIQRKGNEGFGEGNFQALFESIERDQMKRGVL</sequence>
<dbReference type="InterPro" id="IPR029068">
    <property type="entry name" value="Glyas_Bleomycin-R_OHBP_Dase"/>
</dbReference>
<comment type="caution">
    <text evidence="7">The sequence shown here is derived from an EMBL/GenBank/DDBJ whole genome shotgun (WGS) entry which is preliminary data.</text>
</comment>
<feature type="domain" description="VOC" evidence="6">
    <location>
        <begin position="28"/>
        <end position="149"/>
    </location>
</feature>
<dbReference type="InterPro" id="IPR041736">
    <property type="entry name" value="4OHPhenylPyrv_dOase_N"/>
</dbReference>
<dbReference type="InterPro" id="IPR037523">
    <property type="entry name" value="VOC_core"/>
</dbReference>
<dbReference type="GO" id="GO:0003868">
    <property type="term" value="F:4-hydroxyphenylpyruvate dioxygenase activity"/>
    <property type="evidence" value="ECO:0007669"/>
    <property type="project" value="UniProtKB-EC"/>
</dbReference>
<evidence type="ECO:0000256" key="1">
    <source>
        <dbReference type="ARBA" id="ARBA00001962"/>
    </source>
</evidence>
<keyword evidence="8" id="KW-1185">Reference proteome</keyword>
<dbReference type="PROSITE" id="PS51819">
    <property type="entry name" value="VOC"/>
    <property type="match status" value="2"/>
</dbReference>
<dbReference type="PANTHER" id="PTHR11959:SF1">
    <property type="entry name" value="4-HYDROXYPHENYLPYRUVATE DIOXYGENASE"/>
    <property type="match status" value="1"/>
</dbReference>
<dbReference type="Pfam" id="PF14696">
    <property type="entry name" value="Glyoxalase_5"/>
    <property type="match status" value="1"/>
</dbReference>
<comment type="cofactor">
    <cofactor evidence="1">
        <name>Fe cation</name>
        <dbReference type="ChEBI" id="CHEBI:24875"/>
    </cofactor>
</comment>
<comment type="similarity">
    <text evidence="2">Belongs to the 4HPPD family.</text>
</comment>
<keyword evidence="3" id="KW-0479">Metal-binding</keyword>